<gene>
    <name evidence="4" type="ORF">Q3V30_10070</name>
</gene>
<dbReference type="InterPro" id="IPR036700">
    <property type="entry name" value="BOBF_sf"/>
</dbReference>
<dbReference type="NCBIfam" id="NF033674">
    <property type="entry name" value="stress_OB_fold"/>
    <property type="match status" value="1"/>
</dbReference>
<feature type="compositionally biased region" description="Basic and acidic residues" evidence="2">
    <location>
        <begin position="34"/>
        <end position="44"/>
    </location>
</feature>
<evidence type="ECO:0000313" key="4">
    <source>
        <dbReference type="EMBL" id="WLS80793.1"/>
    </source>
</evidence>
<keyword evidence="1 3" id="KW-0732">Signal</keyword>
<sequence length="130" mass="14339">MKKMLALAAILAFTGHAMAAEGGFKSGETPPPVHKKDAGYKGSEDTGESTIHSLFSQRDNAWVTVEGYLIKQTDDKSYMLRDDSGKINIKVPTPAWDGKEYNSKDMVRVSGYVKGKGDARYLQVQRVEKP</sequence>
<proteinExistence type="predicted"/>
<reference evidence="4 5" key="1">
    <citation type="submission" date="2023-07" db="EMBL/GenBank/DDBJ databases">
        <title>Pathogenic bacteria of pear tree diseases.</title>
        <authorList>
            <person name="Zhang Z."/>
            <person name="He L."/>
            <person name="Huang R."/>
        </authorList>
    </citation>
    <scope>NUCLEOTIDE SEQUENCE [LARGE SCALE GENOMIC DNA]</scope>
    <source>
        <strain evidence="4 5">DE2</strain>
    </source>
</reference>
<keyword evidence="5" id="KW-1185">Reference proteome</keyword>
<name>A0AA50HN05_9GAMM</name>
<feature type="signal peptide" evidence="3">
    <location>
        <begin position="1"/>
        <end position="19"/>
    </location>
</feature>
<evidence type="ECO:0000313" key="5">
    <source>
        <dbReference type="Proteomes" id="UP001228139"/>
    </source>
</evidence>
<feature type="region of interest" description="Disordered" evidence="2">
    <location>
        <begin position="22"/>
        <end position="47"/>
    </location>
</feature>
<dbReference type="SUPFAM" id="SSF101756">
    <property type="entry name" value="Hypothetical protein YgiW"/>
    <property type="match status" value="1"/>
</dbReference>
<feature type="chain" id="PRO_5041223147" evidence="3">
    <location>
        <begin position="20"/>
        <end position="130"/>
    </location>
</feature>
<protein>
    <submittedName>
        <fullName evidence="4">NirD/YgiW/YdeI family stress tolerance protein</fullName>
    </submittedName>
</protein>
<dbReference type="RefSeq" id="WP_306212891.1">
    <property type="nucleotide sequence ID" value="NZ_CP132353.1"/>
</dbReference>
<dbReference type="InterPro" id="IPR005220">
    <property type="entry name" value="CarO-like"/>
</dbReference>
<evidence type="ECO:0000256" key="2">
    <source>
        <dbReference type="SAM" id="MobiDB-lite"/>
    </source>
</evidence>
<accession>A0AA50HN05</accession>
<organism evidence="4 5">
    <name type="scientific">Erwinia pyri</name>
    <dbReference type="NCBI Taxonomy" id="3062598"/>
    <lineage>
        <taxon>Bacteria</taxon>
        <taxon>Pseudomonadati</taxon>
        <taxon>Pseudomonadota</taxon>
        <taxon>Gammaproteobacteria</taxon>
        <taxon>Enterobacterales</taxon>
        <taxon>Erwiniaceae</taxon>
        <taxon>Erwinia</taxon>
    </lineage>
</organism>
<dbReference type="Gene3D" id="2.40.50.200">
    <property type="entry name" value="Bacterial OB-fold"/>
    <property type="match status" value="1"/>
</dbReference>
<evidence type="ECO:0000256" key="1">
    <source>
        <dbReference type="ARBA" id="ARBA00022729"/>
    </source>
</evidence>
<dbReference type="EMBL" id="CP132353">
    <property type="protein sequence ID" value="WLS80793.1"/>
    <property type="molecule type" value="Genomic_DNA"/>
</dbReference>
<dbReference type="KEGG" id="epi:Q3V30_10070"/>
<dbReference type="Proteomes" id="UP001228139">
    <property type="component" value="Chromosome"/>
</dbReference>
<dbReference type="PANTHER" id="PTHR36571:SF2">
    <property type="entry name" value="PERIPLASMIC PROTEIN"/>
    <property type="match status" value="1"/>
</dbReference>
<dbReference type="AlphaFoldDB" id="A0AA50HN05"/>
<dbReference type="Pfam" id="PF04076">
    <property type="entry name" value="BOF"/>
    <property type="match status" value="1"/>
</dbReference>
<dbReference type="PANTHER" id="PTHR36571">
    <property type="entry name" value="PROTEIN YGIW"/>
    <property type="match status" value="1"/>
</dbReference>
<evidence type="ECO:0000256" key="3">
    <source>
        <dbReference type="SAM" id="SignalP"/>
    </source>
</evidence>